<dbReference type="InterPro" id="IPR050075">
    <property type="entry name" value="LeuD"/>
</dbReference>
<dbReference type="InterPro" id="IPR015928">
    <property type="entry name" value="Aconitase/3IPM_dehydase_swvl"/>
</dbReference>
<dbReference type="EMBL" id="CP001826">
    <property type="protein sequence ID" value="ACZ43649.1"/>
    <property type="molecule type" value="Genomic_DNA"/>
</dbReference>
<comment type="pathway">
    <text evidence="2">Amino-acid biosynthesis; L-leucine biosynthesis; L-leucine from 3-methyl-2-oxobutanoate: step 2/4.</text>
</comment>
<keyword evidence="5" id="KW-1185">Reference proteome</keyword>
<keyword evidence="2" id="KW-0432">Leucine biosynthesis</keyword>
<dbReference type="InterPro" id="IPR033940">
    <property type="entry name" value="IPMI_Swivel"/>
</dbReference>
<dbReference type="CDD" id="cd01577">
    <property type="entry name" value="IPMI_Swivel"/>
    <property type="match status" value="1"/>
</dbReference>
<keyword evidence="1 2" id="KW-0456">Lyase</keyword>
<dbReference type="eggNOG" id="COG0066">
    <property type="taxonomic scope" value="Bacteria"/>
</dbReference>
<accession>D1CIS9</accession>
<dbReference type="Proteomes" id="UP000000323">
    <property type="component" value="Chromosome 2"/>
</dbReference>
<dbReference type="Gene3D" id="3.20.19.10">
    <property type="entry name" value="Aconitase, domain 4"/>
    <property type="match status" value="1"/>
</dbReference>
<dbReference type="EC" id="4.2.1.33" evidence="2"/>
<keyword evidence="2" id="KW-0100">Branched-chain amino acid biosynthesis</keyword>
<evidence type="ECO:0000256" key="1">
    <source>
        <dbReference type="ARBA" id="ARBA00023239"/>
    </source>
</evidence>
<comment type="subunit">
    <text evidence="2">Heterodimer of LeuC and LeuD.</text>
</comment>
<dbReference type="PANTHER" id="PTHR43345:SF10">
    <property type="entry name" value="3-ISOPROPYLMALATE DEHYDRATASE SMALL SUBUNIT 1"/>
    <property type="match status" value="1"/>
</dbReference>
<dbReference type="PANTHER" id="PTHR43345">
    <property type="entry name" value="3-ISOPROPYLMALATE DEHYDRATASE SMALL SUBUNIT 2-RELATED-RELATED"/>
    <property type="match status" value="1"/>
</dbReference>
<evidence type="ECO:0000259" key="3">
    <source>
        <dbReference type="Pfam" id="PF00694"/>
    </source>
</evidence>
<dbReference type="SUPFAM" id="SSF52016">
    <property type="entry name" value="LeuD/IlvD-like"/>
    <property type="match status" value="1"/>
</dbReference>
<comment type="similarity">
    <text evidence="2">Belongs to the LeuD family. LeuD type 2 subfamily.</text>
</comment>
<evidence type="ECO:0000256" key="2">
    <source>
        <dbReference type="HAMAP-Rule" id="MF_01032"/>
    </source>
</evidence>
<dbReference type="RefSeq" id="WP_012876680.1">
    <property type="nucleotide sequence ID" value="NC_013526.1"/>
</dbReference>
<sequence>MSRVWKVGDNVSTDEIIPGRYNVTTDRQQLAKAAFIEYRPDYAENVRPGDVIVAGKNFGMGSSREHAPIAIQASGAKAVIARSFARIFFRNAINIGLPILVCDELHGAVEDGDEIDVDLATGQITLADGRTFQVEPLPEFVLEIVRAGGIIPFVQSGRF</sequence>
<feature type="domain" description="Aconitase A/isopropylmalate dehydratase small subunit swivel" evidence="3">
    <location>
        <begin position="19"/>
        <end position="97"/>
    </location>
</feature>
<dbReference type="InterPro" id="IPR000573">
    <property type="entry name" value="AconitaseA/IPMdHydase_ssu_swvl"/>
</dbReference>
<dbReference type="HOGENOM" id="CLU_081378_1_1_0"/>
<dbReference type="HAMAP" id="MF_01032">
    <property type="entry name" value="LeuD_type2"/>
    <property type="match status" value="1"/>
</dbReference>
<gene>
    <name evidence="2" type="primary">leuD</name>
    <name evidence="4" type="ordered locus">Tter_2763</name>
</gene>
<keyword evidence="2" id="KW-0028">Amino-acid biosynthesis</keyword>
<name>D1CIS9_THET1</name>
<dbReference type="InterPro" id="IPR011827">
    <property type="entry name" value="LeuD_type2/HacB/DmdB"/>
</dbReference>
<protein>
    <recommendedName>
        <fullName evidence="2">3-isopropylmalate dehydratase small subunit</fullName>
        <ecNumber evidence="2">4.2.1.33</ecNumber>
    </recommendedName>
    <alternativeName>
        <fullName evidence="2">Alpha-IPM isomerase</fullName>
        <shortName evidence="2">IPMI</shortName>
    </alternativeName>
    <alternativeName>
        <fullName evidence="2">Isopropylmalate isomerase</fullName>
    </alternativeName>
</protein>
<reference evidence="5" key="1">
    <citation type="journal article" date="2010" name="Stand. Genomic Sci.">
        <title>Complete genome sequence of 'Thermobaculum terrenum' type strain (YNP1).</title>
        <authorList>
            <person name="Kiss H."/>
            <person name="Cleland D."/>
            <person name="Lapidus A."/>
            <person name="Lucas S."/>
            <person name="Glavina Del Rio T."/>
            <person name="Nolan M."/>
            <person name="Tice H."/>
            <person name="Han C."/>
            <person name="Goodwin L."/>
            <person name="Pitluck S."/>
            <person name="Liolios K."/>
            <person name="Ivanova N."/>
            <person name="Mavromatis K."/>
            <person name="Ovchinnikova G."/>
            <person name="Pati A."/>
            <person name="Chen A."/>
            <person name="Palaniappan K."/>
            <person name="Land M."/>
            <person name="Hauser L."/>
            <person name="Chang Y."/>
            <person name="Jeffries C."/>
            <person name="Lu M."/>
            <person name="Brettin T."/>
            <person name="Detter J."/>
            <person name="Goker M."/>
            <person name="Tindall B."/>
            <person name="Beck B."/>
            <person name="McDermott T."/>
            <person name="Woyke T."/>
            <person name="Bristow J."/>
            <person name="Eisen J."/>
            <person name="Markowitz V."/>
            <person name="Hugenholtz P."/>
            <person name="Kyrpides N."/>
            <person name="Klenk H."/>
            <person name="Cheng J."/>
        </authorList>
    </citation>
    <scope>NUCLEOTIDE SEQUENCE [LARGE SCALE GENOMIC DNA]</scope>
    <source>
        <strain evidence="5">ATCC BAA-798 / YNP1</strain>
    </source>
</reference>
<dbReference type="STRING" id="525904.Tter_2763"/>
<dbReference type="KEGG" id="ttr:Tter_2763"/>
<comment type="function">
    <text evidence="2">Catalyzes the isomerization between 2-isopropylmalate and 3-isopropylmalate, via the formation of 2-isopropylmaleate.</text>
</comment>
<dbReference type="AlphaFoldDB" id="D1CIS9"/>
<evidence type="ECO:0000313" key="5">
    <source>
        <dbReference type="Proteomes" id="UP000000323"/>
    </source>
</evidence>
<proteinExistence type="inferred from homology"/>
<dbReference type="OrthoDB" id="9777465at2"/>
<dbReference type="NCBIfam" id="TIGR02087">
    <property type="entry name" value="LEUD_arch"/>
    <property type="match status" value="1"/>
</dbReference>
<dbReference type="Pfam" id="PF00694">
    <property type="entry name" value="Aconitase_C"/>
    <property type="match status" value="1"/>
</dbReference>
<organism evidence="4 5">
    <name type="scientific">Thermobaculum terrenum (strain ATCC BAA-798 / CCMEE 7001 / YNP1)</name>
    <dbReference type="NCBI Taxonomy" id="525904"/>
    <lineage>
        <taxon>Bacteria</taxon>
        <taxon>Bacillati</taxon>
        <taxon>Chloroflexota</taxon>
        <taxon>Chloroflexia</taxon>
        <taxon>Candidatus Thermobaculales</taxon>
        <taxon>Candidatus Thermobaculaceae</taxon>
        <taxon>Thermobaculum</taxon>
    </lineage>
</organism>
<dbReference type="UniPathway" id="UPA00048">
    <property type="reaction ID" value="UER00071"/>
</dbReference>
<dbReference type="GO" id="GO:0003861">
    <property type="term" value="F:3-isopropylmalate dehydratase activity"/>
    <property type="evidence" value="ECO:0007669"/>
    <property type="project" value="UniProtKB-UniRule"/>
</dbReference>
<evidence type="ECO:0000313" key="4">
    <source>
        <dbReference type="EMBL" id="ACZ43649.1"/>
    </source>
</evidence>
<comment type="catalytic activity">
    <reaction evidence="2">
        <text>(2R,3S)-3-isopropylmalate = (2S)-2-isopropylmalate</text>
        <dbReference type="Rhea" id="RHEA:32287"/>
        <dbReference type="ChEBI" id="CHEBI:1178"/>
        <dbReference type="ChEBI" id="CHEBI:35121"/>
        <dbReference type="EC" id="4.2.1.33"/>
    </reaction>
</comment>
<dbReference type="GO" id="GO:0009098">
    <property type="term" value="P:L-leucine biosynthetic process"/>
    <property type="evidence" value="ECO:0007669"/>
    <property type="project" value="UniProtKB-UniRule"/>
</dbReference>